<dbReference type="OrthoDB" id="9811589at2"/>
<name>A0A6B8RIG6_9BACL</name>
<dbReference type="Proteomes" id="UP000426246">
    <property type="component" value="Chromosome"/>
</dbReference>
<dbReference type="CDD" id="cd02440">
    <property type="entry name" value="AdoMet_MTases"/>
    <property type="match status" value="1"/>
</dbReference>
<dbReference type="SUPFAM" id="SSF53335">
    <property type="entry name" value="S-adenosyl-L-methionine-dependent methyltransferases"/>
    <property type="match status" value="1"/>
</dbReference>
<accession>A0A6B8RIG6</accession>
<sequence length="261" mass="30312">MSYTKFAYYYDRLMDNLPYTDWLRFMDTCWERYGKPKTIVDLGCGTGSLAIPLAQNGLQVTGIDLSEDMLAVAQNKSQGIPGGLNIAWVQQDMREWELHEQVDAAVSFCDCLNYITEEDEIVQAFRQTYQGLKSGGLFIFDVHTPFTLISYAATQPFFMNEEDIAYIWTSELEDETCEICHELTLFVREDDGKSSLSKDRSPQESKFLRFEETHVQRGYRLDWLKRQLLDIGFIDVECFGDFRFEPVHAETERAFFVCHKP</sequence>
<dbReference type="Gene3D" id="2.20.25.110">
    <property type="entry name" value="S-adenosyl-L-methionine-dependent methyltransferases"/>
    <property type="match status" value="1"/>
</dbReference>
<dbReference type="EMBL" id="CP034235">
    <property type="protein sequence ID" value="QGQ95677.1"/>
    <property type="molecule type" value="Genomic_DNA"/>
</dbReference>
<dbReference type="Gene3D" id="3.40.50.150">
    <property type="entry name" value="Vaccinia Virus protein VP39"/>
    <property type="match status" value="1"/>
</dbReference>
<evidence type="ECO:0000313" key="5">
    <source>
        <dbReference type="Proteomes" id="UP000426246"/>
    </source>
</evidence>
<dbReference type="PANTHER" id="PTHR43861">
    <property type="entry name" value="TRANS-ACONITATE 2-METHYLTRANSFERASE-RELATED"/>
    <property type="match status" value="1"/>
</dbReference>
<dbReference type="InterPro" id="IPR029063">
    <property type="entry name" value="SAM-dependent_MTases_sf"/>
</dbReference>
<keyword evidence="2 4" id="KW-0808">Transferase</keyword>
<evidence type="ECO:0000256" key="1">
    <source>
        <dbReference type="ARBA" id="ARBA00022603"/>
    </source>
</evidence>
<evidence type="ECO:0000313" key="4">
    <source>
        <dbReference type="EMBL" id="QGQ95677.1"/>
    </source>
</evidence>
<dbReference type="GO" id="GO:0008168">
    <property type="term" value="F:methyltransferase activity"/>
    <property type="evidence" value="ECO:0007669"/>
    <property type="project" value="UniProtKB-KW"/>
</dbReference>
<feature type="domain" description="Methyltransferase" evidence="3">
    <location>
        <begin position="39"/>
        <end position="136"/>
    </location>
</feature>
<proteinExistence type="predicted"/>
<dbReference type="Pfam" id="PF13649">
    <property type="entry name" value="Methyltransf_25"/>
    <property type="match status" value="1"/>
</dbReference>
<keyword evidence="1 4" id="KW-0489">Methyltransferase</keyword>
<evidence type="ECO:0000256" key="2">
    <source>
        <dbReference type="ARBA" id="ARBA00022679"/>
    </source>
</evidence>
<protein>
    <submittedName>
        <fullName evidence="4">Class I SAM-dependent methyltransferase</fullName>
    </submittedName>
</protein>
<reference evidence="5" key="1">
    <citation type="submission" date="2018-11" db="EMBL/GenBank/DDBJ databases">
        <title>Complete genome sequence of Paenibacillus sp. ML311-T8.</title>
        <authorList>
            <person name="Nam Y.-D."/>
            <person name="Kang J."/>
            <person name="Chung W.-H."/>
            <person name="Park Y.S."/>
        </authorList>
    </citation>
    <scope>NUCLEOTIDE SEQUENCE [LARGE SCALE GENOMIC DNA]</scope>
    <source>
        <strain evidence="5">ML311-T8</strain>
    </source>
</reference>
<dbReference type="InterPro" id="IPR041698">
    <property type="entry name" value="Methyltransf_25"/>
</dbReference>
<dbReference type="RefSeq" id="WP_155700713.1">
    <property type="nucleotide sequence ID" value="NZ_CP034235.1"/>
</dbReference>
<keyword evidence="5" id="KW-1185">Reference proteome</keyword>
<evidence type="ECO:0000259" key="3">
    <source>
        <dbReference type="Pfam" id="PF13649"/>
    </source>
</evidence>
<organism evidence="4 5">
    <name type="scientific">Paenibacillus psychroresistens</name>
    <dbReference type="NCBI Taxonomy" id="1778678"/>
    <lineage>
        <taxon>Bacteria</taxon>
        <taxon>Bacillati</taxon>
        <taxon>Bacillota</taxon>
        <taxon>Bacilli</taxon>
        <taxon>Bacillales</taxon>
        <taxon>Paenibacillaceae</taxon>
        <taxon>Paenibacillus</taxon>
    </lineage>
</organism>
<dbReference type="KEGG" id="ppsc:EHS13_12695"/>
<dbReference type="PANTHER" id="PTHR43861:SF1">
    <property type="entry name" value="TRANS-ACONITATE 2-METHYLTRANSFERASE"/>
    <property type="match status" value="1"/>
</dbReference>
<dbReference type="GO" id="GO:0032259">
    <property type="term" value="P:methylation"/>
    <property type="evidence" value="ECO:0007669"/>
    <property type="project" value="UniProtKB-KW"/>
</dbReference>
<gene>
    <name evidence="4" type="ORF">EHS13_12695</name>
</gene>
<dbReference type="AlphaFoldDB" id="A0A6B8RIG6"/>